<feature type="compositionally biased region" description="Pro residues" evidence="1">
    <location>
        <begin position="1"/>
        <end position="11"/>
    </location>
</feature>
<evidence type="ECO:0000313" key="2">
    <source>
        <dbReference type="EMBL" id="MEX5718710.1"/>
    </source>
</evidence>
<feature type="compositionally biased region" description="Low complexity" evidence="1">
    <location>
        <begin position="37"/>
        <end position="47"/>
    </location>
</feature>
<proteinExistence type="predicted"/>
<name>A0ABV3XDQ7_9ACTN</name>
<sequence length="47" mass="4518">MTGPARPPGDTAPPVADTAATHLDPDQPLFPGHSSDDPAGTGAAAPA</sequence>
<evidence type="ECO:0000256" key="1">
    <source>
        <dbReference type="SAM" id="MobiDB-lite"/>
    </source>
</evidence>
<feature type="region of interest" description="Disordered" evidence="1">
    <location>
        <begin position="1"/>
        <end position="47"/>
    </location>
</feature>
<gene>
    <name evidence="2" type="ORF">ABQ292_10095</name>
</gene>
<dbReference type="RefSeq" id="WP_369205836.1">
    <property type="nucleotide sequence ID" value="NZ_JBFNXQ010000025.1"/>
</dbReference>
<keyword evidence="3" id="KW-1185">Reference proteome</keyword>
<feature type="compositionally biased region" description="Low complexity" evidence="1">
    <location>
        <begin position="12"/>
        <end position="21"/>
    </location>
</feature>
<accession>A0ABV3XDQ7</accession>
<dbReference type="EMBL" id="JBFNXQ010000025">
    <property type="protein sequence ID" value="MEX5718710.1"/>
    <property type="molecule type" value="Genomic_DNA"/>
</dbReference>
<organism evidence="2 3">
    <name type="scientific">Geodermatophilus maliterrae</name>
    <dbReference type="NCBI Taxonomy" id="3162531"/>
    <lineage>
        <taxon>Bacteria</taxon>
        <taxon>Bacillati</taxon>
        <taxon>Actinomycetota</taxon>
        <taxon>Actinomycetes</taxon>
        <taxon>Geodermatophilales</taxon>
        <taxon>Geodermatophilaceae</taxon>
        <taxon>Geodermatophilus</taxon>
    </lineage>
</organism>
<dbReference type="Proteomes" id="UP001560045">
    <property type="component" value="Unassembled WGS sequence"/>
</dbReference>
<reference evidence="2 3" key="1">
    <citation type="submission" date="2024-06" db="EMBL/GenBank/DDBJ databases">
        <title>Draft genome sequence of Geodermatophilus badlandi, a novel member of the Geodermatophilaceae isolated from badland sedimentary rocks in the Red desert, Wyoming, USA.</title>
        <authorList>
            <person name="Ben Tekaya S."/>
            <person name="Nouioui I."/>
            <person name="Flores G.M."/>
            <person name="Shaal M.N."/>
            <person name="Bredoire F."/>
            <person name="Basile F."/>
            <person name="Van Diepen L."/>
            <person name="Ward N.L."/>
        </authorList>
    </citation>
    <scope>NUCLEOTIDE SEQUENCE [LARGE SCALE GENOMIC DNA]</scope>
    <source>
        <strain evidence="2 3">WL48A</strain>
    </source>
</reference>
<protein>
    <submittedName>
        <fullName evidence="2">Uncharacterized protein</fullName>
    </submittedName>
</protein>
<evidence type="ECO:0000313" key="3">
    <source>
        <dbReference type="Proteomes" id="UP001560045"/>
    </source>
</evidence>
<comment type="caution">
    <text evidence="2">The sequence shown here is derived from an EMBL/GenBank/DDBJ whole genome shotgun (WGS) entry which is preliminary data.</text>
</comment>